<feature type="transmembrane region" description="Helical" evidence="6">
    <location>
        <begin position="175"/>
        <end position="194"/>
    </location>
</feature>
<feature type="transmembrane region" description="Helical" evidence="6">
    <location>
        <begin position="232"/>
        <end position="251"/>
    </location>
</feature>
<feature type="transmembrane region" description="Helical" evidence="6">
    <location>
        <begin position="511"/>
        <end position="531"/>
    </location>
</feature>
<protein>
    <submittedName>
        <fullName evidence="8">MFS multidrug transporter</fullName>
    </submittedName>
</protein>
<dbReference type="PANTHER" id="PTHR23502">
    <property type="entry name" value="MAJOR FACILITATOR SUPERFAMILY"/>
    <property type="match status" value="1"/>
</dbReference>
<dbReference type="PROSITE" id="PS50850">
    <property type="entry name" value="MFS"/>
    <property type="match status" value="1"/>
</dbReference>
<dbReference type="GO" id="GO:0005886">
    <property type="term" value="C:plasma membrane"/>
    <property type="evidence" value="ECO:0007669"/>
    <property type="project" value="TreeGrafter"/>
</dbReference>
<feature type="compositionally biased region" description="Basic and acidic residues" evidence="5">
    <location>
        <begin position="44"/>
        <end position="54"/>
    </location>
</feature>
<dbReference type="OrthoDB" id="3365399at2759"/>
<feature type="domain" description="Major facilitator superfamily (MFS) profile" evidence="7">
    <location>
        <begin position="102"/>
        <end position="537"/>
    </location>
</feature>
<feature type="transmembrane region" description="Helical" evidence="6">
    <location>
        <begin position="371"/>
        <end position="395"/>
    </location>
</feature>
<organism evidence="8 9">
    <name type="scientific">Rasamsonia emersonii (strain ATCC 16479 / CBS 393.64 / IMI 116815)</name>
    <dbReference type="NCBI Taxonomy" id="1408163"/>
    <lineage>
        <taxon>Eukaryota</taxon>
        <taxon>Fungi</taxon>
        <taxon>Dikarya</taxon>
        <taxon>Ascomycota</taxon>
        <taxon>Pezizomycotina</taxon>
        <taxon>Eurotiomycetes</taxon>
        <taxon>Eurotiomycetidae</taxon>
        <taxon>Eurotiales</taxon>
        <taxon>Trichocomaceae</taxon>
        <taxon>Rasamsonia</taxon>
    </lineage>
</organism>
<dbReference type="InterPro" id="IPR036259">
    <property type="entry name" value="MFS_trans_sf"/>
</dbReference>
<feature type="transmembrane region" description="Helical" evidence="6">
    <location>
        <begin position="487"/>
        <end position="505"/>
    </location>
</feature>
<feature type="region of interest" description="Disordered" evidence="5">
    <location>
        <begin position="548"/>
        <end position="589"/>
    </location>
</feature>
<accession>A0A0F4Z2N3</accession>
<feature type="transmembrane region" description="Helical" evidence="6">
    <location>
        <begin position="263"/>
        <end position="282"/>
    </location>
</feature>
<evidence type="ECO:0000259" key="7">
    <source>
        <dbReference type="PROSITE" id="PS50850"/>
    </source>
</evidence>
<feature type="transmembrane region" description="Helical" evidence="6">
    <location>
        <begin position="200"/>
        <end position="220"/>
    </location>
</feature>
<keyword evidence="2 6" id="KW-0812">Transmembrane</keyword>
<keyword evidence="9" id="KW-1185">Reference proteome</keyword>
<feature type="transmembrane region" description="Helical" evidence="6">
    <location>
        <begin position="337"/>
        <end position="359"/>
    </location>
</feature>
<dbReference type="AlphaFoldDB" id="A0A0F4Z2N3"/>
<reference evidence="8 9" key="1">
    <citation type="submission" date="2015-04" db="EMBL/GenBank/DDBJ databases">
        <authorList>
            <person name="Heijne W.H."/>
            <person name="Fedorova N.D."/>
            <person name="Nierman W.C."/>
            <person name="Vollebregt A.W."/>
            <person name="Zhao Z."/>
            <person name="Wu L."/>
            <person name="Kumar M."/>
            <person name="Stam H."/>
            <person name="van den Berg M.A."/>
            <person name="Pel H.J."/>
        </authorList>
    </citation>
    <scope>NUCLEOTIDE SEQUENCE [LARGE SCALE GENOMIC DNA]</scope>
    <source>
        <strain evidence="8 9">CBS 393.64</strain>
    </source>
</reference>
<keyword evidence="3 6" id="KW-1133">Transmembrane helix</keyword>
<dbReference type="CDD" id="cd17323">
    <property type="entry name" value="MFS_Tpo1_MDR_like"/>
    <property type="match status" value="1"/>
</dbReference>
<comment type="subcellular location">
    <subcellularLocation>
        <location evidence="1">Membrane</location>
        <topology evidence="1">Multi-pass membrane protein</topology>
    </subcellularLocation>
</comment>
<feature type="compositionally biased region" description="Polar residues" evidence="5">
    <location>
        <begin position="1"/>
        <end position="10"/>
    </location>
</feature>
<evidence type="ECO:0000256" key="2">
    <source>
        <dbReference type="ARBA" id="ARBA00022692"/>
    </source>
</evidence>
<dbReference type="InterPro" id="IPR020846">
    <property type="entry name" value="MFS_dom"/>
</dbReference>
<feature type="transmembrane region" description="Helical" evidence="6">
    <location>
        <begin position="415"/>
        <end position="436"/>
    </location>
</feature>
<dbReference type="Proteomes" id="UP000053958">
    <property type="component" value="Unassembled WGS sequence"/>
</dbReference>
<dbReference type="Gene3D" id="1.20.1250.20">
    <property type="entry name" value="MFS general substrate transporter like domains"/>
    <property type="match status" value="1"/>
</dbReference>
<dbReference type="RefSeq" id="XP_013331374.1">
    <property type="nucleotide sequence ID" value="XM_013475920.1"/>
</dbReference>
<dbReference type="GO" id="GO:0022857">
    <property type="term" value="F:transmembrane transporter activity"/>
    <property type="evidence" value="ECO:0007669"/>
    <property type="project" value="InterPro"/>
</dbReference>
<feature type="compositionally biased region" description="Basic and acidic residues" evidence="5">
    <location>
        <begin position="579"/>
        <end position="589"/>
    </location>
</feature>
<dbReference type="Pfam" id="PF07690">
    <property type="entry name" value="MFS_1"/>
    <property type="match status" value="1"/>
</dbReference>
<evidence type="ECO:0000256" key="1">
    <source>
        <dbReference type="ARBA" id="ARBA00004141"/>
    </source>
</evidence>
<evidence type="ECO:0000256" key="5">
    <source>
        <dbReference type="SAM" id="MobiDB-lite"/>
    </source>
</evidence>
<evidence type="ECO:0000256" key="3">
    <source>
        <dbReference type="ARBA" id="ARBA00022989"/>
    </source>
</evidence>
<sequence length="589" mass="65566">MSEQHTPSGSDHSEPRQWTEKLDRTSSIDSADDDVVEQQNLEPPSHHHGIDDKILTPQVSRKSQAQSQPSLARRTTSVGTTDPNFEVDWEDEKDPANPRNWSLAYRCMCLVFLSWNTLVIVLYSTSYTSGISEMAMEFGTTETVVTLGLTFYLLGLAAGSLVVAPLSETYGRKPISVVSLFIFVVMIIPCALATSVAELIIVRFIAALAGSVMISSAPGMVGDLVDDDHRSLALSIWSLGPINGPVFGPIIGGFVTQYLGWRWTAWISLILSGIALVFSCIMKETYAPVLLRRKAARLRKETSDPRWWCRYDHKAAFGEVLKTNLSRPFVMMVLEPICIFWNLYIGVIYGILYLSFTAYPIVFRQIRGWSIGLSGLAFVGIGIGTVLTIVAEPLIRRMINSHKIDPETGKVPPEAMVSVVCISALIIPAGELMFAWTCSPASIPWILPLVAGVPYGAGNTAVFIYATNYLSHSYGIYAASSLASNSMIRSVMGGIMPLVGTYMYNRLGANWSGTLLGLLEVALIPIPFVFWKYGYKIRRRSDFIRAMQEDKKKQERRRSRRVEQQQQQQQQQQEEEDPALTRDDPEKQV</sequence>
<feature type="compositionally biased region" description="Polar residues" evidence="5">
    <location>
        <begin position="57"/>
        <end position="83"/>
    </location>
</feature>
<evidence type="ECO:0000256" key="6">
    <source>
        <dbReference type="SAM" id="Phobius"/>
    </source>
</evidence>
<comment type="caution">
    <text evidence="8">The sequence shown here is derived from an EMBL/GenBank/DDBJ whole genome shotgun (WGS) entry which is preliminary data.</text>
</comment>
<dbReference type="SUPFAM" id="SSF103473">
    <property type="entry name" value="MFS general substrate transporter"/>
    <property type="match status" value="1"/>
</dbReference>
<dbReference type="InterPro" id="IPR011701">
    <property type="entry name" value="MFS"/>
</dbReference>
<evidence type="ECO:0000313" key="9">
    <source>
        <dbReference type="Proteomes" id="UP000053958"/>
    </source>
</evidence>
<dbReference type="FunFam" id="1.20.1250.20:FF:000011">
    <property type="entry name" value="MFS multidrug transporter, putative"/>
    <property type="match status" value="1"/>
</dbReference>
<gene>
    <name evidence="8" type="ORF">T310_1227</name>
</gene>
<dbReference type="STRING" id="1408163.A0A0F4Z2N3"/>
<evidence type="ECO:0000313" key="8">
    <source>
        <dbReference type="EMBL" id="KKA24762.1"/>
    </source>
</evidence>
<evidence type="ECO:0000256" key="4">
    <source>
        <dbReference type="ARBA" id="ARBA00023136"/>
    </source>
</evidence>
<feature type="transmembrane region" description="Helical" evidence="6">
    <location>
        <begin position="144"/>
        <end position="163"/>
    </location>
</feature>
<name>A0A0F4Z2N3_RASE3</name>
<dbReference type="EMBL" id="LASV01000049">
    <property type="protein sequence ID" value="KKA24762.1"/>
    <property type="molecule type" value="Genomic_DNA"/>
</dbReference>
<feature type="compositionally biased region" description="Basic and acidic residues" evidence="5">
    <location>
        <begin position="11"/>
        <end position="26"/>
    </location>
</feature>
<dbReference type="GeneID" id="25313578"/>
<dbReference type="PANTHER" id="PTHR23502:SF12">
    <property type="entry name" value="MULTIDRUG TRANSPORTER, PUTATIVE (AFU_ORTHOLOGUE AFUA_1G06440)-RELATED"/>
    <property type="match status" value="1"/>
</dbReference>
<feature type="region of interest" description="Disordered" evidence="5">
    <location>
        <begin position="1"/>
        <end position="93"/>
    </location>
</feature>
<feature type="transmembrane region" description="Helical" evidence="6">
    <location>
        <begin position="442"/>
        <end position="466"/>
    </location>
</feature>
<keyword evidence="4 6" id="KW-0472">Membrane</keyword>
<proteinExistence type="predicted"/>
<feature type="transmembrane region" description="Helical" evidence="6">
    <location>
        <begin position="103"/>
        <end position="124"/>
    </location>
</feature>